<dbReference type="Gene3D" id="3.30.200.20">
    <property type="entry name" value="Phosphorylase Kinase, domain 1"/>
    <property type="match status" value="1"/>
</dbReference>
<keyword evidence="4" id="KW-1133">Transmembrane helix</keyword>
<gene>
    <name evidence="5" type="ORF">CTOB1V02_LOCUS10869</name>
</gene>
<feature type="compositionally biased region" description="Basic and acidic residues" evidence="3">
    <location>
        <begin position="643"/>
        <end position="655"/>
    </location>
</feature>
<evidence type="ECO:0000256" key="3">
    <source>
        <dbReference type="SAM" id="MobiDB-lite"/>
    </source>
</evidence>
<keyword evidence="1" id="KW-0677">Repeat</keyword>
<feature type="region of interest" description="Disordered" evidence="3">
    <location>
        <begin position="478"/>
        <end position="672"/>
    </location>
</feature>
<dbReference type="EMBL" id="OB665552">
    <property type="protein sequence ID" value="CAD7233045.1"/>
    <property type="molecule type" value="Genomic_DNA"/>
</dbReference>
<dbReference type="PROSITE" id="PS50297">
    <property type="entry name" value="ANK_REP_REGION"/>
    <property type="match status" value="2"/>
</dbReference>
<feature type="compositionally biased region" description="Low complexity" evidence="3">
    <location>
        <begin position="540"/>
        <end position="550"/>
    </location>
</feature>
<sequence>MHNYSTAVPNPESDFLNLVVTMWFRLLLWWFYSWFRWLFGTSTPALSSSPDAAFSNAGQKQEPGQLAAFTLTRHAGSPHVLLQTGEQDPMLLPLVSWQDFTLYESRGFFAWQLIIVPPEISFLLSPDPSLSPRYVPRLGATAHGSHTFGHGKLEERITVLYNEFRDLEAQMSWLHVFSLLPGYHPVVKLLLDQGADPNSVITPHKQTPLHLAATPETAKVLLKNKAQVNVKDKEGQTPLLLATALDRHSIAEVLLAHGADPNILDSYKLTPLHVAIELGLHSHLEILLAHGADVLAVDMFGKTPIAKAKSKEMILTVIERTKDLNRQDHQTGNTLLHSSCQHENEEAVKRLMEKRARLDLMNNEGQTALDIALAKGYGRIASLFPGHLQSPLGSTGRFEREFEVVKDEKNKDGLLGEGAFGRVFKAKRRGTDEVFAIKEIHFPPEDAEKTLREVRAAMELSRTSHLLLTHHDSWIEDRRTSDERTASTQYGDETAGVLPSTPGTTGDTDPRKTTIEERESSQLPSPTAAEGSNNGTRLPQGNHQNNQSQEESSEEEEWNESPSCSDEESDDGIEFANSGEETEINNRSQQHETCGEGGSSSAEESDDGVIFEDTDGIYIDHDESNDGYESNGNSSSFQEGSDDGIRFEETGKEEADLNNQSQLEIEESGRNS</sequence>
<feature type="compositionally biased region" description="Acidic residues" evidence="3">
    <location>
        <begin position="551"/>
        <end position="573"/>
    </location>
</feature>
<dbReference type="Pfam" id="PF12796">
    <property type="entry name" value="Ank_2"/>
    <property type="match status" value="2"/>
</dbReference>
<dbReference type="PANTHER" id="PTHR24198:SF165">
    <property type="entry name" value="ANKYRIN REPEAT-CONTAINING PROTEIN-RELATED"/>
    <property type="match status" value="1"/>
</dbReference>
<evidence type="ECO:0000256" key="4">
    <source>
        <dbReference type="SAM" id="Phobius"/>
    </source>
</evidence>
<proteinExistence type="predicted"/>
<dbReference type="AlphaFoldDB" id="A0A7R8ZQW2"/>
<dbReference type="GO" id="GO:0005524">
    <property type="term" value="F:ATP binding"/>
    <property type="evidence" value="ECO:0007669"/>
    <property type="project" value="UniProtKB-UniRule"/>
</dbReference>
<evidence type="ECO:0000256" key="2">
    <source>
        <dbReference type="ARBA" id="ARBA00023043"/>
    </source>
</evidence>
<dbReference type="Pfam" id="PF00023">
    <property type="entry name" value="Ank"/>
    <property type="match status" value="1"/>
</dbReference>
<dbReference type="InterPro" id="IPR017441">
    <property type="entry name" value="Protein_kinase_ATP_BS"/>
</dbReference>
<accession>A0A7R8ZQW2</accession>
<protein>
    <submittedName>
        <fullName evidence="5">Uncharacterized protein</fullName>
    </submittedName>
</protein>
<dbReference type="SUPFAM" id="SSF56112">
    <property type="entry name" value="Protein kinase-like (PK-like)"/>
    <property type="match status" value="1"/>
</dbReference>
<dbReference type="InterPro" id="IPR036770">
    <property type="entry name" value="Ankyrin_rpt-contain_sf"/>
</dbReference>
<dbReference type="PROSITE" id="PS00107">
    <property type="entry name" value="PROTEIN_KINASE_ATP"/>
    <property type="match status" value="1"/>
</dbReference>
<dbReference type="InterPro" id="IPR011009">
    <property type="entry name" value="Kinase-like_dom_sf"/>
</dbReference>
<feature type="compositionally biased region" description="Polar residues" evidence="3">
    <location>
        <begin position="521"/>
        <end position="539"/>
    </location>
</feature>
<feature type="transmembrane region" description="Helical" evidence="4">
    <location>
        <begin position="15"/>
        <end position="32"/>
    </location>
</feature>
<dbReference type="PROSITE" id="PS50088">
    <property type="entry name" value="ANK_REPEAT"/>
    <property type="match status" value="3"/>
</dbReference>
<dbReference type="OrthoDB" id="6362433at2759"/>
<name>A0A7R8ZQW2_9CRUS</name>
<keyword evidence="4" id="KW-0472">Membrane</keyword>
<reference evidence="5" key="1">
    <citation type="submission" date="2020-11" db="EMBL/GenBank/DDBJ databases">
        <authorList>
            <person name="Tran Van P."/>
        </authorList>
    </citation>
    <scope>NUCLEOTIDE SEQUENCE</scope>
</reference>
<dbReference type="Gene3D" id="1.25.40.20">
    <property type="entry name" value="Ankyrin repeat-containing domain"/>
    <property type="match status" value="3"/>
</dbReference>
<feature type="compositionally biased region" description="Polar residues" evidence="3">
    <location>
        <begin position="627"/>
        <end position="639"/>
    </location>
</feature>
<dbReference type="SUPFAM" id="SSF48403">
    <property type="entry name" value="Ankyrin repeat"/>
    <property type="match status" value="1"/>
</dbReference>
<dbReference type="SMART" id="SM00248">
    <property type="entry name" value="ANK"/>
    <property type="match status" value="5"/>
</dbReference>
<organism evidence="5">
    <name type="scientific">Cyprideis torosa</name>
    <dbReference type="NCBI Taxonomy" id="163714"/>
    <lineage>
        <taxon>Eukaryota</taxon>
        <taxon>Metazoa</taxon>
        <taxon>Ecdysozoa</taxon>
        <taxon>Arthropoda</taxon>
        <taxon>Crustacea</taxon>
        <taxon>Oligostraca</taxon>
        <taxon>Ostracoda</taxon>
        <taxon>Podocopa</taxon>
        <taxon>Podocopida</taxon>
        <taxon>Cytherocopina</taxon>
        <taxon>Cytheroidea</taxon>
        <taxon>Cytherideidae</taxon>
        <taxon>Cyprideis</taxon>
    </lineage>
</organism>
<evidence type="ECO:0000313" key="5">
    <source>
        <dbReference type="EMBL" id="CAD7233045.1"/>
    </source>
</evidence>
<keyword evidence="2" id="KW-0040">ANK repeat</keyword>
<evidence type="ECO:0000256" key="1">
    <source>
        <dbReference type="ARBA" id="ARBA00022737"/>
    </source>
</evidence>
<feature type="compositionally biased region" description="Acidic residues" evidence="3">
    <location>
        <begin position="603"/>
        <end position="615"/>
    </location>
</feature>
<dbReference type="InterPro" id="IPR002110">
    <property type="entry name" value="Ankyrin_rpt"/>
</dbReference>
<feature type="compositionally biased region" description="Basic and acidic residues" evidence="3">
    <location>
        <begin position="508"/>
        <end position="520"/>
    </location>
</feature>
<dbReference type="PANTHER" id="PTHR24198">
    <property type="entry name" value="ANKYRIN REPEAT AND PROTEIN KINASE DOMAIN-CONTAINING PROTEIN"/>
    <property type="match status" value="1"/>
</dbReference>
<keyword evidence="4" id="KW-0812">Transmembrane</keyword>